<gene>
    <name evidence="1" type="ORF">ACI1P1_21950</name>
</gene>
<protein>
    <submittedName>
        <fullName evidence="1">CBO0543 family protein</fullName>
    </submittedName>
</protein>
<keyword evidence="2" id="KW-1185">Reference proteome</keyword>
<proteinExistence type="predicted"/>
<reference evidence="1" key="1">
    <citation type="submission" date="2024-12" db="EMBL/GenBank/DDBJ databases">
        <authorList>
            <person name="Wu N."/>
        </authorList>
    </citation>
    <scope>NUCLEOTIDE SEQUENCE</scope>
    <source>
        <strain evidence="1">P15</strain>
    </source>
</reference>
<comment type="caution">
    <text evidence="1">The sequence shown here is derived from an EMBL/GenBank/DDBJ whole genome shotgun (WGS) entry which is preliminary data.</text>
</comment>
<dbReference type="EMBL" id="JBJURJ010000015">
    <property type="protein sequence ID" value="MFM9330960.1"/>
    <property type="molecule type" value="Genomic_DNA"/>
</dbReference>
<sequence>MAGFINWTVLVLSIATMFYVFSKPPVKDWIIVFFLKGFLSILCDTYFVAKGWLSYPDRLLPNIFQTTIVFAVFAYPLLCVLYNQTSYKSHLSGILLQAFLYSIPPTLFEWWAAENTQLVKFHNWTWYYSFLFFLGTFLAVRGSIELIRAYSNKKGSPSPA</sequence>
<name>A0ACC7P2L4_9BACL</name>
<accession>A0ACC7P2L4</accession>
<evidence type="ECO:0000313" key="1">
    <source>
        <dbReference type="EMBL" id="MFM9330960.1"/>
    </source>
</evidence>
<dbReference type="Proteomes" id="UP001631969">
    <property type="component" value="Unassembled WGS sequence"/>
</dbReference>
<organism evidence="1 2">
    <name type="scientific">Paenibacillus mesotrionivorans</name>
    <dbReference type="NCBI Taxonomy" id="3160968"/>
    <lineage>
        <taxon>Bacteria</taxon>
        <taxon>Bacillati</taxon>
        <taxon>Bacillota</taxon>
        <taxon>Bacilli</taxon>
        <taxon>Bacillales</taxon>
        <taxon>Paenibacillaceae</taxon>
        <taxon>Paenibacillus</taxon>
    </lineage>
</organism>
<evidence type="ECO:0000313" key="2">
    <source>
        <dbReference type="Proteomes" id="UP001631969"/>
    </source>
</evidence>